<organism evidence="2">
    <name type="scientific">bacterium 19MO02SH05</name>
    <dbReference type="NCBI Taxonomy" id="2920696"/>
    <lineage>
        <taxon>Bacteria</taxon>
    </lineage>
</organism>
<dbReference type="InterPro" id="IPR036411">
    <property type="entry name" value="TorD-like_sf"/>
</dbReference>
<protein>
    <submittedName>
        <fullName evidence="2">Tat proofreading chaperone DmsD</fullName>
    </submittedName>
</protein>
<dbReference type="AlphaFoldDB" id="A0AAU6TLM6"/>
<reference evidence="2" key="1">
    <citation type="submission" date="2022-03" db="EMBL/GenBank/DDBJ databases">
        <title>Sea Food Isolates.</title>
        <authorList>
            <person name="Li c."/>
        </authorList>
    </citation>
    <scope>NUCLEOTIDE SEQUENCE</scope>
    <source>
        <strain evidence="2">19MO02SH05</strain>
    </source>
</reference>
<evidence type="ECO:0000256" key="1">
    <source>
        <dbReference type="ARBA" id="ARBA00023186"/>
    </source>
</evidence>
<dbReference type="PANTHER" id="PTHR34227">
    <property type="entry name" value="CHAPERONE PROTEIN YCDY"/>
    <property type="match status" value="1"/>
</dbReference>
<dbReference type="Gene3D" id="1.10.3480.10">
    <property type="entry name" value="TorD-like"/>
    <property type="match status" value="1"/>
</dbReference>
<dbReference type="NCBIfam" id="NF008632">
    <property type="entry name" value="PRK11621.1"/>
    <property type="match status" value="1"/>
</dbReference>
<proteinExistence type="predicted"/>
<gene>
    <name evidence="2" type="primary">dmsD</name>
    <name evidence="2" type="ORF">MRL64_17335</name>
</gene>
<evidence type="ECO:0000313" key="2">
    <source>
        <dbReference type="EMBL" id="XAG62691.1"/>
    </source>
</evidence>
<dbReference type="PANTHER" id="PTHR34227:SF13">
    <property type="entry name" value="TAT PROOFREADING CHAPERONE DMSD-RELATED"/>
    <property type="match status" value="1"/>
</dbReference>
<sequence>MNDIITLSSVLGSLLYYPLSHPKNQEILHQLTQWSEQPSHPFIDLLVALKKDTPEAILDDYQQLFEGRETMLAPPWGSVYLDKEQVIFGETTLTLRTFLRQHGLEIDTGLREPEDHFGLMLMLLSQLLGNDTSQKSVQLLLSHHLLPWSYRYLTLLKQSANTQAYQCLADIAEQWLEYLQQVFSVQAVVMKLYR</sequence>
<accession>A0AAU6TLM6</accession>
<keyword evidence="1" id="KW-0143">Chaperone</keyword>
<dbReference type="InterPro" id="IPR020945">
    <property type="entry name" value="DMSO/NO3_reduct_chaperone"/>
</dbReference>
<dbReference type="Pfam" id="PF02613">
    <property type="entry name" value="Nitrate_red_del"/>
    <property type="match status" value="1"/>
</dbReference>
<dbReference type="PIRSF" id="PIRSF004690">
    <property type="entry name" value="DmsD"/>
    <property type="match status" value="1"/>
</dbReference>
<dbReference type="InterPro" id="IPR050289">
    <property type="entry name" value="TorD/DmsD_chaperones"/>
</dbReference>
<dbReference type="InterPro" id="IPR026269">
    <property type="entry name" value="DmsD-type"/>
</dbReference>
<dbReference type="SUPFAM" id="SSF89155">
    <property type="entry name" value="TorD-like"/>
    <property type="match status" value="1"/>
</dbReference>
<dbReference type="EMBL" id="CP095343">
    <property type="protein sequence ID" value="XAG62691.1"/>
    <property type="molecule type" value="Genomic_DNA"/>
</dbReference>
<name>A0AAU6TLM6_UNCXX</name>